<accession>A0A1H8F4D4</accession>
<evidence type="ECO:0000313" key="3">
    <source>
        <dbReference type="Proteomes" id="UP000198775"/>
    </source>
</evidence>
<name>A0A1H8F4D4_9EURY</name>
<dbReference type="SUPFAM" id="SSF88723">
    <property type="entry name" value="PIN domain-like"/>
    <property type="match status" value="1"/>
</dbReference>
<protein>
    <recommendedName>
        <fullName evidence="1">PIN domain-containing protein</fullName>
    </recommendedName>
</protein>
<evidence type="ECO:0000259" key="1">
    <source>
        <dbReference type="Pfam" id="PF01850"/>
    </source>
</evidence>
<dbReference type="EMBL" id="FOCX01000002">
    <property type="protein sequence ID" value="SEN26294.1"/>
    <property type="molecule type" value="Genomic_DNA"/>
</dbReference>
<dbReference type="Proteomes" id="UP000198775">
    <property type="component" value="Unassembled WGS sequence"/>
</dbReference>
<dbReference type="Gene3D" id="3.40.50.1010">
    <property type="entry name" value="5'-nuclease"/>
    <property type="match status" value="1"/>
</dbReference>
<dbReference type="RefSeq" id="WP_092657475.1">
    <property type="nucleotide sequence ID" value="NZ_FOCX01000002.1"/>
</dbReference>
<dbReference type="Pfam" id="PF01850">
    <property type="entry name" value="PIN"/>
    <property type="match status" value="1"/>
</dbReference>
<organism evidence="2 3">
    <name type="scientific">Halorientalis persicus</name>
    <dbReference type="NCBI Taxonomy" id="1367881"/>
    <lineage>
        <taxon>Archaea</taxon>
        <taxon>Methanobacteriati</taxon>
        <taxon>Methanobacteriota</taxon>
        <taxon>Stenosarchaea group</taxon>
        <taxon>Halobacteria</taxon>
        <taxon>Halobacteriales</taxon>
        <taxon>Haloarculaceae</taxon>
        <taxon>Halorientalis</taxon>
    </lineage>
</organism>
<reference evidence="3" key="1">
    <citation type="submission" date="2016-10" db="EMBL/GenBank/DDBJ databases">
        <authorList>
            <person name="Varghese N."/>
            <person name="Submissions S."/>
        </authorList>
    </citation>
    <scope>NUCLEOTIDE SEQUENCE [LARGE SCALE GENOMIC DNA]</scope>
    <source>
        <strain evidence="3">IBRC-M 10043</strain>
    </source>
</reference>
<dbReference type="InterPro" id="IPR029060">
    <property type="entry name" value="PIN-like_dom_sf"/>
</dbReference>
<evidence type="ECO:0000313" key="2">
    <source>
        <dbReference type="EMBL" id="SEN26294.1"/>
    </source>
</evidence>
<dbReference type="OrthoDB" id="147588at2157"/>
<gene>
    <name evidence="2" type="ORF">SAMN05216388_1002185</name>
</gene>
<dbReference type="AlphaFoldDB" id="A0A1H8F4D4"/>
<sequence length="134" mass="15232">MIVLDRDVLVKLRNSDPAVIQHLQQYSTEEWTIPAHVAWESFQYKTSRDEIRQEQHRLQSTFDRILSFGADTALEASYLDDKLQSQGVALDAIDLFNLATAYTEGGTFVTHNKNDFDEGPIHSLADVDVIHTPE</sequence>
<dbReference type="CDD" id="cd09881">
    <property type="entry name" value="PIN_VapC4-5_FitB-like"/>
    <property type="match status" value="1"/>
</dbReference>
<dbReference type="InterPro" id="IPR002716">
    <property type="entry name" value="PIN_dom"/>
</dbReference>
<proteinExistence type="predicted"/>
<feature type="domain" description="PIN" evidence="1">
    <location>
        <begin position="2"/>
        <end position="117"/>
    </location>
</feature>
<keyword evidence="3" id="KW-1185">Reference proteome</keyword>